<keyword evidence="2" id="KW-1003">Cell membrane</keyword>
<feature type="transmembrane region" description="Helical" evidence="6">
    <location>
        <begin position="34"/>
        <end position="58"/>
    </location>
</feature>
<keyword evidence="5 6" id="KW-0472">Membrane</keyword>
<evidence type="ECO:0000256" key="6">
    <source>
        <dbReference type="SAM" id="Phobius"/>
    </source>
</evidence>
<feature type="transmembrane region" description="Helical" evidence="6">
    <location>
        <begin position="153"/>
        <end position="174"/>
    </location>
</feature>
<feature type="transmembrane region" description="Helical" evidence="6">
    <location>
        <begin position="64"/>
        <end position="82"/>
    </location>
</feature>
<comment type="caution">
    <text evidence="7">The sequence shown here is derived from an EMBL/GenBank/DDBJ whole genome shotgun (WGS) entry which is preliminary data.</text>
</comment>
<reference evidence="7 8" key="1">
    <citation type="submission" date="2021-02" db="EMBL/GenBank/DDBJ databases">
        <title>Streptomyces spirodelae sp. nov., isolated from duckweed.</title>
        <authorList>
            <person name="Saimee Y."/>
            <person name="Duangmal K."/>
        </authorList>
    </citation>
    <scope>NUCLEOTIDE SEQUENCE [LARGE SCALE GENOMIC DNA]</scope>
    <source>
        <strain evidence="7 8">DW4-2</strain>
    </source>
</reference>
<evidence type="ECO:0000313" key="8">
    <source>
        <dbReference type="Proteomes" id="UP001518976"/>
    </source>
</evidence>
<dbReference type="PANTHER" id="PTHR30086">
    <property type="entry name" value="ARGININE EXPORTER PROTEIN ARGO"/>
    <property type="match status" value="1"/>
</dbReference>
<evidence type="ECO:0000256" key="5">
    <source>
        <dbReference type="ARBA" id="ARBA00023136"/>
    </source>
</evidence>
<evidence type="ECO:0000256" key="3">
    <source>
        <dbReference type="ARBA" id="ARBA00022692"/>
    </source>
</evidence>
<dbReference type="Pfam" id="PF01810">
    <property type="entry name" value="LysE"/>
    <property type="match status" value="1"/>
</dbReference>
<dbReference type="InterPro" id="IPR001123">
    <property type="entry name" value="LeuE-type"/>
</dbReference>
<accession>A0ABS3WME5</accession>
<protein>
    <submittedName>
        <fullName evidence="7">LysE family translocator</fullName>
    </submittedName>
</protein>
<gene>
    <name evidence="7" type="ORF">JW592_02185</name>
</gene>
<evidence type="ECO:0000313" key="7">
    <source>
        <dbReference type="EMBL" id="MBO8184294.1"/>
    </source>
</evidence>
<evidence type="ECO:0000256" key="2">
    <source>
        <dbReference type="ARBA" id="ARBA00022475"/>
    </source>
</evidence>
<keyword evidence="8" id="KW-1185">Reference proteome</keyword>
<keyword evidence="4 6" id="KW-1133">Transmembrane helix</keyword>
<comment type="subcellular location">
    <subcellularLocation>
        <location evidence="1">Cell membrane</location>
        <topology evidence="1">Multi-pass membrane protein</topology>
    </subcellularLocation>
</comment>
<feature type="transmembrane region" description="Helical" evidence="6">
    <location>
        <begin position="6"/>
        <end position="27"/>
    </location>
</feature>
<dbReference type="PANTHER" id="PTHR30086:SF14">
    <property type="entry name" value="HOMOSERINE_HOMOSERINE LACTONE EFFLUX PROTEIN"/>
    <property type="match status" value="1"/>
</dbReference>
<feature type="transmembrane region" description="Helical" evidence="6">
    <location>
        <begin position="111"/>
        <end position="133"/>
    </location>
</feature>
<evidence type="ECO:0000256" key="1">
    <source>
        <dbReference type="ARBA" id="ARBA00004651"/>
    </source>
</evidence>
<proteinExistence type="predicted"/>
<keyword evidence="3 6" id="KW-0812">Transmembrane</keyword>
<evidence type="ECO:0000256" key="4">
    <source>
        <dbReference type="ARBA" id="ARBA00022989"/>
    </source>
</evidence>
<organism evidence="7 8">
    <name type="scientific">Streptomyces spirodelae</name>
    <dbReference type="NCBI Taxonomy" id="2812904"/>
    <lineage>
        <taxon>Bacteria</taxon>
        <taxon>Bacillati</taxon>
        <taxon>Actinomycetota</taxon>
        <taxon>Actinomycetes</taxon>
        <taxon>Kitasatosporales</taxon>
        <taxon>Streptomycetaceae</taxon>
        <taxon>Streptomyces</taxon>
    </lineage>
</organism>
<sequence>MDFLLTALVIVVTPGTGVLFTIAAGLSHGRRASLVAALGCTLGTLPQALAAITGLAALLHASAMAFQILKYLGVAYLLWMAWSTLRDRSALAAPDADGREAGSAPRTASSVVVSAVLLNVLNPKLTLFFMAFLPQFVQGDDPHAVLRMTELSAVFVLLTFAVFACYGLAAATMREHVISRPRVVRWMRRVFAGTFAALGARLAFF</sequence>
<dbReference type="EMBL" id="JAFFZN010000001">
    <property type="protein sequence ID" value="MBO8184294.1"/>
    <property type="molecule type" value="Genomic_DNA"/>
</dbReference>
<name>A0ABS3WME5_9ACTN</name>
<dbReference type="PIRSF" id="PIRSF006324">
    <property type="entry name" value="LeuE"/>
    <property type="match status" value="1"/>
</dbReference>
<dbReference type="RefSeq" id="WP_209263086.1">
    <property type="nucleotide sequence ID" value="NZ_JAFFZN010000001.1"/>
</dbReference>
<dbReference type="Proteomes" id="UP001518976">
    <property type="component" value="Unassembled WGS sequence"/>
</dbReference>